<reference evidence="4" key="1">
    <citation type="submission" date="2021-07" db="EMBL/GenBank/DDBJ databases">
        <title>Shinella sp. nov., a novel member of the genus Shinella from water.</title>
        <authorList>
            <person name="Deng Y."/>
        </authorList>
    </citation>
    <scope>NUCLEOTIDE SEQUENCE</scope>
    <source>
        <strain evidence="4">CPCC 100929</strain>
    </source>
</reference>
<feature type="domain" description="HTH tetR-type" evidence="2">
    <location>
        <begin position="1"/>
        <end position="32"/>
    </location>
</feature>
<evidence type="ECO:0000313" key="5">
    <source>
        <dbReference type="Proteomes" id="UP000996601"/>
    </source>
</evidence>
<dbReference type="Gene3D" id="1.10.357.10">
    <property type="entry name" value="Tetracycline Repressor, domain 2"/>
    <property type="match status" value="1"/>
</dbReference>
<keyword evidence="5" id="KW-1185">Reference proteome</keyword>
<sequence>MDGTSGDDIAAASGVSKRTVWRYFRSKEACVEPLLLVTELRFVALFREWPRDVSIETFLYAAMKSFIEGEQAVRDGVAAARIVALLPKEPALRSAWLMACSQAEVEFTQIVARRIGRSPDDFEVKLCAATAMAAMRLVDEDISSAAVNKGQKFELDEVTERIASAIRAASTLPICDPVE</sequence>
<comment type="caution">
    <text evidence="4">The sequence shown here is derived from an EMBL/GenBank/DDBJ whole genome shotgun (WGS) entry which is preliminary data.</text>
</comment>
<dbReference type="Pfam" id="PF00440">
    <property type="entry name" value="TetR_N"/>
    <property type="match status" value="1"/>
</dbReference>
<evidence type="ECO:0000256" key="1">
    <source>
        <dbReference type="ARBA" id="ARBA00023125"/>
    </source>
</evidence>
<gene>
    <name evidence="4" type="ORF">GB927_004105</name>
</gene>
<evidence type="ECO:0000313" key="4">
    <source>
        <dbReference type="EMBL" id="MCQ4629207.1"/>
    </source>
</evidence>
<proteinExistence type="predicted"/>
<evidence type="ECO:0000259" key="2">
    <source>
        <dbReference type="Pfam" id="PF00440"/>
    </source>
</evidence>
<feature type="domain" description="MftR C-terminal" evidence="3">
    <location>
        <begin position="60"/>
        <end position="140"/>
    </location>
</feature>
<dbReference type="SUPFAM" id="SSF46689">
    <property type="entry name" value="Homeodomain-like"/>
    <property type="match status" value="1"/>
</dbReference>
<evidence type="ECO:0000259" key="3">
    <source>
        <dbReference type="Pfam" id="PF17754"/>
    </source>
</evidence>
<dbReference type="InterPro" id="IPR001647">
    <property type="entry name" value="HTH_TetR"/>
</dbReference>
<dbReference type="InterPro" id="IPR041347">
    <property type="entry name" value="MftR_C"/>
</dbReference>
<dbReference type="Pfam" id="PF17754">
    <property type="entry name" value="TetR_C_14"/>
    <property type="match status" value="1"/>
</dbReference>
<accession>A0ABT1R213</accession>
<protein>
    <submittedName>
        <fullName evidence="4">TetR/AcrR family transcriptional regulator helix-turn-helix transcriptional regulator</fullName>
    </submittedName>
</protein>
<dbReference type="InterPro" id="IPR009057">
    <property type="entry name" value="Homeodomain-like_sf"/>
</dbReference>
<keyword evidence="1" id="KW-0238">DNA-binding</keyword>
<name>A0ABT1R213_9HYPH</name>
<dbReference type="Proteomes" id="UP000996601">
    <property type="component" value="Unassembled WGS sequence"/>
</dbReference>
<dbReference type="EMBL" id="WHSB02000001">
    <property type="protein sequence ID" value="MCQ4629207.1"/>
    <property type="molecule type" value="Genomic_DNA"/>
</dbReference>
<organism evidence="4 5">
    <name type="scientific">Shinella lacus</name>
    <dbReference type="NCBI Taxonomy" id="2654216"/>
    <lineage>
        <taxon>Bacteria</taxon>
        <taxon>Pseudomonadati</taxon>
        <taxon>Pseudomonadota</taxon>
        <taxon>Alphaproteobacteria</taxon>
        <taxon>Hyphomicrobiales</taxon>
        <taxon>Rhizobiaceae</taxon>
        <taxon>Shinella</taxon>
    </lineage>
</organism>